<accession>A0A2P2QL96</accession>
<reference evidence="2" key="1">
    <citation type="submission" date="2018-02" db="EMBL/GenBank/DDBJ databases">
        <title>Rhizophora mucronata_Transcriptome.</title>
        <authorList>
            <person name="Meera S.P."/>
            <person name="Sreeshan A."/>
            <person name="Augustine A."/>
        </authorList>
    </citation>
    <scope>NUCLEOTIDE SEQUENCE</scope>
    <source>
        <tissue evidence="2">Leaf</tissue>
    </source>
</reference>
<proteinExistence type="predicted"/>
<sequence>MGNRNRIGAGRINPDSDTFRW</sequence>
<dbReference type="EMBL" id="GGEC01087295">
    <property type="protein sequence ID" value="MBX67779.1"/>
    <property type="molecule type" value="Transcribed_RNA"/>
</dbReference>
<protein>
    <submittedName>
        <fullName evidence="2">Uncharacterized protein</fullName>
    </submittedName>
</protein>
<organism evidence="2">
    <name type="scientific">Rhizophora mucronata</name>
    <name type="common">Asiatic mangrove</name>
    <dbReference type="NCBI Taxonomy" id="61149"/>
    <lineage>
        <taxon>Eukaryota</taxon>
        <taxon>Viridiplantae</taxon>
        <taxon>Streptophyta</taxon>
        <taxon>Embryophyta</taxon>
        <taxon>Tracheophyta</taxon>
        <taxon>Spermatophyta</taxon>
        <taxon>Magnoliopsida</taxon>
        <taxon>eudicotyledons</taxon>
        <taxon>Gunneridae</taxon>
        <taxon>Pentapetalae</taxon>
        <taxon>rosids</taxon>
        <taxon>fabids</taxon>
        <taxon>Malpighiales</taxon>
        <taxon>Rhizophoraceae</taxon>
        <taxon>Rhizophora</taxon>
    </lineage>
</organism>
<name>A0A2P2QL96_RHIMU</name>
<feature type="region of interest" description="Disordered" evidence="1">
    <location>
        <begin position="1"/>
        <end position="21"/>
    </location>
</feature>
<evidence type="ECO:0000313" key="2">
    <source>
        <dbReference type="EMBL" id="MBX67779.1"/>
    </source>
</evidence>
<dbReference type="AlphaFoldDB" id="A0A2P2QL96"/>
<evidence type="ECO:0000256" key="1">
    <source>
        <dbReference type="SAM" id="MobiDB-lite"/>
    </source>
</evidence>